<dbReference type="PROSITE" id="PS51725">
    <property type="entry name" value="ABM"/>
    <property type="match status" value="1"/>
</dbReference>
<evidence type="ECO:0000313" key="2">
    <source>
        <dbReference type="EMBL" id="CEH14052.1"/>
    </source>
</evidence>
<proteinExistence type="predicted"/>
<dbReference type="AlphaFoldDB" id="A0A0P1BEP2"/>
<name>A0A0P1BEP2_9BASI</name>
<protein>
    <submittedName>
        <fullName evidence="2">Dimeric alpha-beta barrel</fullName>
    </submittedName>
</protein>
<reference evidence="2 3" key="1">
    <citation type="submission" date="2014-09" db="EMBL/GenBank/DDBJ databases">
        <authorList>
            <person name="Magalhaes I.L.F."/>
            <person name="Oliveira U."/>
            <person name="Santos F.R."/>
            <person name="Vidigal T.H.D.A."/>
            <person name="Brescovit A.D."/>
            <person name="Santos A.J."/>
        </authorList>
    </citation>
    <scope>NUCLEOTIDE SEQUENCE [LARGE SCALE GENOMIC DNA]</scope>
</reference>
<accession>A0A0P1BEP2</accession>
<dbReference type="InterPro" id="IPR007138">
    <property type="entry name" value="ABM_dom"/>
</dbReference>
<feature type="domain" description="ABM" evidence="1">
    <location>
        <begin position="17"/>
        <end position="107"/>
    </location>
</feature>
<dbReference type="InterPro" id="IPR011008">
    <property type="entry name" value="Dimeric_a/b-barrel"/>
</dbReference>
<dbReference type="Proteomes" id="UP000054845">
    <property type="component" value="Unassembled WGS sequence"/>
</dbReference>
<keyword evidence="3" id="KW-1185">Reference proteome</keyword>
<evidence type="ECO:0000313" key="3">
    <source>
        <dbReference type="Proteomes" id="UP000054845"/>
    </source>
</evidence>
<dbReference type="EMBL" id="CCYA01000240">
    <property type="protein sequence ID" value="CEH14052.1"/>
    <property type="molecule type" value="Genomic_DNA"/>
</dbReference>
<sequence length="114" mass="13006">MSFAKDDLTAVPTTGPFIVEVTIVARNEDSAKEIIRYITEISKVALSDKEPGTTTYRLSRGVHDPSYLNIYEAYTGLEAFEIHRQNPVLKEFLAAVPHLASEVFPKFYRDLWRQ</sequence>
<dbReference type="SUPFAM" id="SSF54909">
    <property type="entry name" value="Dimeric alpha+beta barrel"/>
    <property type="match status" value="1"/>
</dbReference>
<dbReference type="OrthoDB" id="10011777at2759"/>
<organism evidence="2 3">
    <name type="scientific">Ceraceosorus bombacis</name>
    <dbReference type="NCBI Taxonomy" id="401625"/>
    <lineage>
        <taxon>Eukaryota</taxon>
        <taxon>Fungi</taxon>
        <taxon>Dikarya</taxon>
        <taxon>Basidiomycota</taxon>
        <taxon>Ustilaginomycotina</taxon>
        <taxon>Exobasidiomycetes</taxon>
        <taxon>Ceraceosorales</taxon>
        <taxon>Ceraceosoraceae</taxon>
        <taxon>Ceraceosorus</taxon>
    </lineage>
</organism>
<dbReference type="Gene3D" id="3.30.70.100">
    <property type="match status" value="1"/>
</dbReference>
<evidence type="ECO:0000259" key="1">
    <source>
        <dbReference type="PROSITE" id="PS51725"/>
    </source>
</evidence>
<dbReference type="Pfam" id="PF03992">
    <property type="entry name" value="ABM"/>
    <property type="match status" value="1"/>
</dbReference>
<dbReference type="STRING" id="401625.A0A0P1BEP2"/>